<dbReference type="AlphaFoldDB" id="A0A345CNU2"/>
<dbReference type="RefSeq" id="WP_233478895.1">
    <property type="nucleotide sequence ID" value="NZ_CP013970.1"/>
</dbReference>
<organism evidence="1 2">
    <name type="scientific">Erwinia tracheiphila</name>
    <dbReference type="NCBI Taxonomy" id="65700"/>
    <lineage>
        <taxon>Bacteria</taxon>
        <taxon>Pseudomonadati</taxon>
        <taxon>Pseudomonadota</taxon>
        <taxon>Gammaproteobacteria</taxon>
        <taxon>Enterobacterales</taxon>
        <taxon>Erwiniaceae</taxon>
        <taxon>Erwinia</taxon>
    </lineage>
</organism>
<dbReference type="Pfam" id="PF10109">
    <property type="entry name" value="Phage_TAC_7"/>
    <property type="match status" value="1"/>
</dbReference>
<dbReference type="EMBL" id="CP013970">
    <property type="protein sequence ID" value="AXF75109.1"/>
    <property type="molecule type" value="Genomic_DNA"/>
</dbReference>
<accession>A0A345CNU2</accession>
<dbReference type="InterPro" id="IPR019289">
    <property type="entry name" value="Phage_tail_E/E"/>
</dbReference>
<reference evidence="1 2" key="1">
    <citation type="submission" date="2016-01" db="EMBL/GenBank/DDBJ databases">
        <authorList>
            <person name="Oliw E.H."/>
        </authorList>
    </citation>
    <scope>NUCLEOTIDE SEQUENCE [LARGE SCALE GENOMIC DNA]</scope>
    <source>
        <strain evidence="1 2">MDcuke</strain>
    </source>
</reference>
<gene>
    <name evidence="1" type="ORF">AV903_01645</name>
</gene>
<name>A0A345CNU2_9GAMM</name>
<protein>
    <submittedName>
        <fullName evidence="1">Phage tail assembly protein</fullName>
    </submittedName>
</protein>
<sequence>MEQQFEEELTIELDEAVSTLNGKESWERITLREPNFAEVSDFYRESRKTNEHDAMAALISVISGVNLMAIKKLPIRKFREAQAYLLGFLNYFPSAGDGKTP</sequence>
<dbReference type="Proteomes" id="UP000264980">
    <property type="component" value="Chromosome"/>
</dbReference>
<proteinExistence type="predicted"/>
<evidence type="ECO:0000313" key="1">
    <source>
        <dbReference type="EMBL" id="AXF75109.1"/>
    </source>
</evidence>
<evidence type="ECO:0000313" key="2">
    <source>
        <dbReference type="Proteomes" id="UP000264980"/>
    </source>
</evidence>